<accession>A0A0F0GVS7</accession>
<dbReference type="OrthoDB" id="4131546at2"/>
<comment type="caution">
    <text evidence="6">The sequence shown here is derived from an EMBL/GenBank/DDBJ whole genome shotgun (WGS) entry which is preliminary data.</text>
</comment>
<dbReference type="Gene3D" id="3.40.190.10">
    <property type="entry name" value="Periplasmic binding protein-like II"/>
    <property type="match status" value="2"/>
</dbReference>
<dbReference type="Pfam" id="PF03466">
    <property type="entry name" value="LysR_substrate"/>
    <property type="match status" value="1"/>
</dbReference>
<dbReference type="InterPro" id="IPR036390">
    <property type="entry name" value="WH_DNA-bd_sf"/>
</dbReference>
<dbReference type="GO" id="GO:0032993">
    <property type="term" value="C:protein-DNA complex"/>
    <property type="evidence" value="ECO:0007669"/>
    <property type="project" value="TreeGrafter"/>
</dbReference>
<keyword evidence="4" id="KW-0804">Transcription</keyword>
<keyword evidence="3" id="KW-0238">DNA-binding</keyword>
<gene>
    <name evidence="6" type="ORF">UK23_24170</name>
</gene>
<proteinExistence type="inferred from homology"/>
<evidence type="ECO:0000313" key="7">
    <source>
        <dbReference type="Proteomes" id="UP000033393"/>
    </source>
</evidence>
<comment type="similarity">
    <text evidence="1">Belongs to the LysR transcriptional regulatory family.</text>
</comment>
<evidence type="ECO:0000256" key="4">
    <source>
        <dbReference type="ARBA" id="ARBA00023163"/>
    </source>
</evidence>
<keyword evidence="2" id="KW-0805">Transcription regulation</keyword>
<evidence type="ECO:0000256" key="1">
    <source>
        <dbReference type="ARBA" id="ARBA00009437"/>
    </source>
</evidence>
<dbReference type="GO" id="GO:0003700">
    <property type="term" value="F:DNA-binding transcription factor activity"/>
    <property type="evidence" value="ECO:0007669"/>
    <property type="project" value="InterPro"/>
</dbReference>
<name>A0A0F0GVS7_LENAE</name>
<dbReference type="Pfam" id="PF00126">
    <property type="entry name" value="HTH_1"/>
    <property type="match status" value="1"/>
</dbReference>
<organism evidence="6 7">
    <name type="scientific">Lentzea aerocolonigenes</name>
    <name type="common">Lechevalieria aerocolonigenes</name>
    <name type="synonym">Saccharothrix aerocolonigenes</name>
    <dbReference type="NCBI Taxonomy" id="68170"/>
    <lineage>
        <taxon>Bacteria</taxon>
        <taxon>Bacillati</taxon>
        <taxon>Actinomycetota</taxon>
        <taxon>Actinomycetes</taxon>
        <taxon>Pseudonocardiales</taxon>
        <taxon>Pseudonocardiaceae</taxon>
        <taxon>Lentzea</taxon>
    </lineage>
</organism>
<dbReference type="AlphaFoldDB" id="A0A0F0GVS7"/>
<sequence>MGDLDVRKLRMLRELDERGTVAAVAQALHLTPSAVSQQLVALSKEAGVRLIEPVGRRVRLTDAARVLLRRANEIFAELERVQADLLAYSEGSVAEVRVAGFAATLSGLVLPAVRELRDSHPGVVVRLVESDPPHSFDQLVRGDVDVVLSLESKDSPAATDRRFHRVALLAERFDVALPVDHPLAHAPVVRLADLANEAWIFSNTGTCRDISFAACIAAGFTPEIVHHIGDWEATLGAVALGLGLALVPRLINAGPRDDVVIRVLDAEQPTRHVFAAVRRGSEEAAHLAAVLAALTAAAELKAADREVSLHD</sequence>
<dbReference type="InterPro" id="IPR000847">
    <property type="entry name" value="LysR_HTH_N"/>
</dbReference>
<dbReference type="RefSeq" id="WP_045313901.1">
    <property type="nucleotide sequence ID" value="NZ_JYJG01000184.1"/>
</dbReference>
<dbReference type="PANTHER" id="PTHR30346:SF29">
    <property type="entry name" value="LYSR SUBSTRATE-BINDING"/>
    <property type="match status" value="1"/>
</dbReference>
<dbReference type="SUPFAM" id="SSF46785">
    <property type="entry name" value="Winged helix' DNA-binding domain"/>
    <property type="match status" value="1"/>
</dbReference>
<protein>
    <submittedName>
        <fullName evidence="6">LysR family transcriptional regulator</fullName>
    </submittedName>
</protein>
<feature type="domain" description="HTH lysR-type" evidence="5">
    <location>
        <begin position="4"/>
        <end position="61"/>
    </location>
</feature>
<dbReference type="Gene3D" id="1.10.10.10">
    <property type="entry name" value="Winged helix-like DNA-binding domain superfamily/Winged helix DNA-binding domain"/>
    <property type="match status" value="1"/>
</dbReference>
<dbReference type="GO" id="GO:0003677">
    <property type="term" value="F:DNA binding"/>
    <property type="evidence" value="ECO:0007669"/>
    <property type="project" value="UniProtKB-KW"/>
</dbReference>
<evidence type="ECO:0000256" key="2">
    <source>
        <dbReference type="ARBA" id="ARBA00023015"/>
    </source>
</evidence>
<dbReference type="CDD" id="cd08423">
    <property type="entry name" value="PBP2_LTTR_like_6"/>
    <property type="match status" value="1"/>
</dbReference>
<dbReference type="EMBL" id="JYJG01000184">
    <property type="protein sequence ID" value="KJK46122.1"/>
    <property type="molecule type" value="Genomic_DNA"/>
</dbReference>
<dbReference type="PANTHER" id="PTHR30346">
    <property type="entry name" value="TRANSCRIPTIONAL DUAL REGULATOR HCAR-RELATED"/>
    <property type="match status" value="1"/>
</dbReference>
<dbReference type="InterPro" id="IPR036388">
    <property type="entry name" value="WH-like_DNA-bd_sf"/>
</dbReference>
<dbReference type="PATRIC" id="fig|68170.10.peg.6150"/>
<dbReference type="eggNOG" id="COG0583">
    <property type="taxonomic scope" value="Bacteria"/>
</dbReference>
<keyword evidence="7" id="KW-1185">Reference proteome</keyword>
<evidence type="ECO:0000256" key="3">
    <source>
        <dbReference type="ARBA" id="ARBA00023125"/>
    </source>
</evidence>
<dbReference type="SUPFAM" id="SSF53850">
    <property type="entry name" value="Periplasmic binding protein-like II"/>
    <property type="match status" value="1"/>
</dbReference>
<evidence type="ECO:0000313" key="6">
    <source>
        <dbReference type="EMBL" id="KJK46122.1"/>
    </source>
</evidence>
<dbReference type="Proteomes" id="UP000033393">
    <property type="component" value="Unassembled WGS sequence"/>
</dbReference>
<dbReference type="PROSITE" id="PS50931">
    <property type="entry name" value="HTH_LYSR"/>
    <property type="match status" value="1"/>
</dbReference>
<reference evidence="6 7" key="1">
    <citation type="submission" date="2015-02" db="EMBL/GenBank/DDBJ databases">
        <authorList>
            <person name="Ju K.-S."/>
            <person name="Doroghazi J.R."/>
            <person name="Metcalf W."/>
        </authorList>
    </citation>
    <scope>NUCLEOTIDE SEQUENCE [LARGE SCALE GENOMIC DNA]</scope>
    <source>
        <strain evidence="6 7">NRRL B-16140</strain>
    </source>
</reference>
<evidence type="ECO:0000259" key="5">
    <source>
        <dbReference type="PROSITE" id="PS50931"/>
    </source>
</evidence>
<dbReference type="InterPro" id="IPR005119">
    <property type="entry name" value="LysR_subst-bd"/>
</dbReference>